<dbReference type="EMBL" id="RQXW01000004">
    <property type="protein sequence ID" value="RTE66634.1"/>
    <property type="molecule type" value="Genomic_DNA"/>
</dbReference>
<evidence type="ECO:0000259" key="1">
    <source>
        <dbReference type="Pfam" id="PF02036"/>
    </source>
</evidence>
<dbReference type="Pfam" id="PF02036">
    <property type="entry name" value="SCP2"/>
    <property type="match status" value="1"/>
</dbReference>
<sequence length="105" mass="11422">MTDIQSLFAQMVGRFDSAAAAGLEAVFQYRLDEGDAYYAAISNGECTLGEGEHDEPSVTLLMDTETFKEVLDGETNGMQAFMAGRIRAEGDIMLATRLETLFPVS</sequence>
<accession>A0A430KTJ8</accession>
<dbReference type="InterPro" id="IPR036527">
    <property type="entry name" value="SCP2_sterol-bd_dom_sf"/>
</dbReference>
<dbReference type="Gene3D" id="3.30.1050.10">
    <property type="entry name" value="SCP2 sterol-binding domain"/>
    <property type="match status" value="1"/>
</dbReference>
<protein>
    <submittedName>
        <fullName evidence="2">SCP-2 family sterol carrier protein</fullName>
    </submittedName>
</protein>
<dbReference type="PANTHER" id="PTHR10094:SF25">
    <property type="entry name" value="SCP2 STEROL-BINDING DOMAIN-CONTAINING PROTEIN 1"/>
    <property type="match status" value="1"/>
</dbReference>
<evidence type="ECO:0000313" key="2">
    <source>
        <dbReference type="EMBL" id="RTE66634.1"/>
    </source>
</evidence>
<keyword evidence="3" id="KW-1185">Reference proteome</keyword>
<dbReference type="SUPFAM" id="SSF55718">
    <property type="entry name" value="SCP-like"/>
    <property type="match status" value="1"/>
</dbReference>
<dbReference type="PANTHER" id="PTHR10094">
    <property type="entry name" value="STEROL CARRIER PROTEIN 2 SCP-2 FAMILY PROTEIN"/>
    <property type="match status" value="1"/>
</dbReference>
<comment type="caution">
    <text evidence="2">The sequence shown here is derived from an EMBL/GenBank/DDBJ whole genome shotgun (WGS) entry which is preliminary data.</text>
</comment>
<dbReference type="RefSeq" id="WP_126157737.1">
    <property type="nucleotide sequence ID" value="NZ_RQXW01000004.1"/>
</dbReference>
<reference evidence="2 3" key="1">
    <citation type="submission" date="2018-11" db="EMBL/GenBank/DDBJ databases">
        <title>The draft genome sequence of Amphritea opalescens ANRC-JH13T.</title>
        <authorList>
            <person name="Fang Z."/>
            <person name="Zhang Y."/>
            <person name="Han X."/>
        </authorList>
    </citation>
    <scope>NUCLEOTIDE SEQUENCE [LARGE SCALE GENOMIC DNA]</scope>
    <source>
        <strain evidence="2 3">ANRC-JH13</strain>
    </source>
</reference>
<proteinExistence type="predicted"/>
<feature type="domain" description="SCP2" evidence="1">
    <location>
        <begin position="17"/>
        <end position="102"/>
    </location>
</feature>
<dbReference type="InterPro" id="IPR003033">
    <property type="entry name" value="SCP2_sterol-bd_dom"/>
</dbReference>
<dbReference type="AlphaFoldDB" id="A0A430KTJ8"/>
<name>A0A430KTJ8_9GAMM</name>
<dbReference type="Proteomes" id="UP000283087">
    <property type="component" value="Unassembled WGS sequence"/>
</dbReference>
<dbReference type="OrthoDB" id="9809312at2"/>
<dbReference type="GO" id="GO:0005829">
    <property type="term" value="C:cytosol"/>
    <property type="evidence" value="ECO:0007669"/>
    <property type="project" value="TreeGrafter"/>
</dbReference>
<gene>
    <name evidence="2" type="ORF">EH243_06000</name>
</gene>
<evidence type="ECO:0000313" key="3">
    <source>
        <dbReference type="Proteomes" id="UP000283087"/>
    </source>
</evidence>
<organism evidence="2 3">
    <name type="scientific">Amphritea opalescens</name>
    <dbReference type="NCBI Taxonomy" id="2490544"/>
    <lineage>
        <taxon>Bacteria</taxon>
        <taxon>Pseudomonadati</taxon>
        <taxon>Pseudomonadota</taxon>
        <taxon>Gammaproteobacteria</taxon>
        <taxon>Oceanospirillales</taxon>
        <taxon>Oceanospirillaceae</taxon>
        <taxon>Amphritea</taxon>
    </lineage>
</organism>